<comment type="function">
    <text evidence="9">Part of the tripartite ATP-independent periplasmic (TRAP) transport system.</text>
</comment>
<comment type="subcellular location">
    <subcellularLocation>
        <location evidence="1 9">Cell inner membrane</location>
        <topology evidence="1 9">Multi-pass membrane protein</topology>
    </subcellularLocation>
</comment>
<keyword evidence="2 9" id="KW-0813">Transport</keyword>
<feature type="region of interest" description="Disordered" evidence="10">
    <location>
        <begin position="193"/>
        <end position="221"/>
    </location>
</feature>
<evidence type="ECO:0000256" key="5">
    <source>
        <dbReference type="ARBA" id="ARBA00022692"/>
    </source>
</evidence>
<comment type="subunit">
    <text evidence="9">The complex comprises the extracytoplasmic solute receptor protein and the two transmembrane proteins.</text>
</comment>
<feature type="compositionally biased region" description="Basic and acidic residues" evidence="10">
    <location>
        <begin position="198"/>
        <end position="209"/>
    </location>
</feature>
<dbReference type="Proteomes" id="UP000218899">
    <property type="component" value="Chromosome"/>
</dbReference>
<feature type="transmembrane region" description="Helical" evidence="9">
    <location>
        <begin position="52"/>
        <end position="72"/>
    </location>
</feature>
<feature type="transmembrane region" description="Helical" evidence="9">
    <location>
        <begin position="20"/>
        <end position="40"/>
    </location>
</feature>
<keyword evidence="4 9" id="KW-0997">Cell inner membrane</keyword>
<organism evidence="12 13">
    <name type="scientific">Sulfurifustis variabilis</name>
    <dbReference type="NCBI Taxonomy" id="1675686"/>
    <lineage>
        <taxon>Bacteria</taxon>
        <taxon>Pseudomonadati</taxon>
        <taxon>Pseudomonadota</taxon>
        <taxon>Gammaproteobacteria</taxon>
        <taxon>Acidiferrobacterales</taxon>
        <taxon>Acidiferrobacteraceae</taxon>
        <taxon>Sulfurifustis</taxon>
    </lineage>
</organism>
<keyword evidence="3" id="KW-1003">Cell membrane</keyword>
<accession>A0A1B4VCY2</accession>
<proteinExistence type="inferred from homology"/>
<evidence type="ECO:0000259" key="11">
    <source>
        <dbReference type="Pfam" id="PF04290"/>
    </source>
</evidence>
<evidence type="ECO:0000256" key="7">
    <source>
        <dbReference type="ARBA" id="ARBA00023136"/>
    </source>
</evidence>
<reference evidence="12 13" key="1">
    <citation type="submission" date="2015-08" db="EMBL/GenBank/DDBJ databases">
        <title>Complete genome sequence of Sulfurifustis variabilis.</title>
        <authorList>
            <person name="Miura A."/>
            <person name="Kojima H."/>
            <person name="Fukui M."/>
        </authorList>
    </citation>
    <scope>NUCLEOTIDE SEQUENCE [LARGE SCALE GENOMIC DNA]</scope>
    <source>
        <strain evidence="13">skN76</strain>
    </source>
</reference>
<dbReference type="GO" id="GO:0005886">
    <property type="term" value="C:plasma membrane"/>
    <property type="evidence" value="ECO:0007669"/>
    <property type="project" value="UniProtKB-SubCell"/>
</dbReference>
<dbReference type="OrthoDB" id="8559033at2"/>
<evidence type="ECO:0000256" key="8">
    <source>
        <dbReference type="ARBA" id="ARBA00038436"/>
    </source>
</evidence>
<sequence length="221" mass="24824">MQRFLFLIDNISAWSGKAFAWLIVVLTAIVCYDVTARYLFRAPVDWAWDAEYILYGSLFMMAGAYTLARNGHVRGDVLYGFFPTRLQAGLDLLLYFVFFIPGIAALAYSGIDFAKISWQLREHSSVVSGGPPLYHFKTLIPIAGFLVLLQGIAEIIRCVQALKTGEWPRRAHDVEEVDVDELKKMVHAEDVATPADGRFTEGEPVDIRRNGLHGQRPGEND</sequence>
<evidence type="ECO:0000256" key="10">
    <source>
        <dbReference type="SAM" id="MobiDB-lite"/>
    </source>
</evidence>
<dbReference type="PANTHER" id="PTHR35011:SF4">
    <property type="entry name" value="SLL1102 PROTEIN"/>
    <property type="match status" value="1"/>
</dbReference>
<protein>
    <recommendedName>
        <fullName evidence="9">TRAP transporter small permease protein</fullName>
    </recommendedName>
</protein>
<dbReference type="AlphaFoldDB" id="A0A1B4VCY2"/>
<dbReference type="KEGG" id="sva:SVA_3389"/>
<evidence type="ECO:0000256" key="6">
    <source>
        <dbReference type="ARBA" id="ARBA00022989"/>
    </source>
</evidence>
<gene>
    <name evidence="12" type="ORF">SVA_3389</name>
</gene>
<feature type="transmembrane region" description="Helical" evidence="9">
    <location>
        <begin position="92"/>
        <end position="111"/>
    </location>
</feature>
<keyword evidence="13" id="KW-1185">Reference proteome</keyword>
<evidence type="ECO:0000256" key="3">
    <source>
        <dbReference type="ARBA" id="ARBA00022475"/>
    </source>
</evidence>
<feature type="domain" description="Tripartite ATP-independent periplasmic transporters DctQ component" evidence="11">
    <location>
        <begin position="26"/>
        <end position="160"/>
    </location>
</feature>
<name>A0A1B4VCY2_9GAMM</name>
<keyword evidence="6 9" id="KW-1133">Transmembrane helix</keyword>
<dbReference type="Pfam" id="PF04290">
    <property type="entry name" value="DctQ"/>
    <property type="match status" value="1"/>
</dbReference>
<dbReference type="InterPro" id="IPR055348">
    <property type="entry name" value="DctQ"/>
</dbReference>
<evidence type="ECO:0000256" key="9">
    <source>
        <dbReference type="RuleBase" id="RU369079"/>
    </source>
</evidence>
<keyword evidence="7 9" id="KW-0472">Membrane</keyword>
<dbReference type="PANTHER" id="PTHR35011">
    <property type="entry name" value="2,3-DIKETO-L-GULONATE TRAP TRANSPORTER SMALL PERMEASE PROTEIN YIAM"/>
    <property type="match status" value="1"/>
</dbReference>
<evidence type="ECO:0000313" key="13">
    <source>
        <dbReference type="Proteomes" id="UP000218899"/>
    </source>
</evidence>
<comment type="similarity">
    <text evidence="8 9">Belongs to the TRAP transporter small permease family.</text>
</comment>
<dbReference type="RefSeq" id="WP_096462278.1">
    <property type="nucleotide sequence ID" value="NZ_AP014936.1"/>
</dbReference>
<evidence type="ECO:0000313" key="12">
    <source>
        <dbReference type="EMBL" id="BAU49931.1"/>
    </source>
</evidence>
<evidence type="ECO:0000256" key="4">
    <source>
        <dbReference type="ARBA" id="ARBA00022519"/>
    </source>
</evidence>
<comment type="caution">
    <text evidence="9">Lacks conserved residue(s) required for the propagation of feature annotation.</text>
</comment>
<dbReference type="EMBL" id="AP014936">
    <property type="protein sequence ID" value="BAU49931.1"/>
    <property type="molecule type" value="Genomic_DNA"/>
</dbReference>
<evidence type="ECO:0000256" key="2">
    <source>
        <dbReference type="ARBA" id="ARBA00022448"/>
    </source>
</evidence>
<evidence type="ECO:0000256" key="1">
    <source>
        <dbReference type="ARBA" id="ARBA00004429"/>
    </source>
</evidence>
<dbReference type="GO" id="GO:0022857">
    <property type="term" value="F:transmembrane transporter activity"/>
    <property type="evidence" value="ECO:0007669"/>
    <property type="project" value="UniProtKB-UniRule"/>
</dbReference>
<dbReference type="InterPro" id="IPR007387">
    <property type="entry name" value="TRAP_DctQ"/>
</dbReference>
<keyword evidence="5 9" id="KW-0812">Transmembrane</keyword>